<dbReference type="OrthoDB" id="1077582at2759"/>
<feature type="transmembrane region" description="Helical" evidence="8">
    <location>
        <begin position="305"/>
        <end position="327"/>
    </location>
</feature>
<organism evidence="10 11">
    <name type="scientific">Gigaspora margarita</name>
    <dbReference type="NCBI Taxonomy" id="4874"/>
    <lineage>
        <taxon>Eukaryota</taxon>
        <taxon>Fungi</taxon>
        <taxon>Fungi incertae sedis</taxon>
        <taxon>Mucoromycota</taxon>
        <taxon>Glomeromycotina</taxon>
        <taxon>Glomeromycetes</taxon>
        <taxon>Diversisporales</taxon>
        <taxon>Gigasporaceae</taxon>
        <taxon>Gigaspora</taxon>
    </lineage>
</organism>
<evidence type="ECO:0000259" key="9">
    <source>
        <dbReference type="Pfam" id="PF13813"/>
    </source>
</evidence>
<keyword evidence="5 8" id="KW-0812">Transmembrane</keyword>
<name>A0A8H4AKP1_GIGMA</name>
<evidence type="ECO:0000256" key="2">
    <source>
        <dbReference type="ARBA" id="ARBA00005179"/>
    </source>
</evidence>
<dbReference type="PANTHER" id="PTHR31595:SF57">
    <property type="entry name" value="OS04G0481900 PROTEIN"/>
    <property type="match status" value="1"/>
</dbReference>
<gene>
    <name evidence="10" type="ORF">F8M41_019073</name>
</gene>
<dbReference type="InterPro" id="IPR032805">
    <property type="entry name" value="Wax_synthase_dom"/>
</dbReference>
<evidence type="ECO:0000256" key="3">
    <source>
        <dbReference type="ARBA" id="ARBA00007282"/>
    </source>
</evidence>
<proteinExistence type="inferred from homology"/>
<feature type="transmembrane region" description="Helical" evidence="8">
    <location>
        <begin position="371"/>
        <end position="388"/>
    </location>
</feature>
<dbReference type="InterPro" id="IPR044851">
    <property type="entry name" value="Wax_synthase"/>
</dbReference>
<protein>
    <submittedName>
        <fullName evidence="10">Toxin biosynthesis protein</fullName>
    </submittedName>
</protein>
<dbReference type="Pfam" id="PF13813">
    <property type="entry name" value="MBOAT_2"/>
    <property type="match status" value="1"/>
</dbReference>
<dbReference type="GO" id="GO:0008374">
    <property type="term" value="F:O-acyltransferase activity"/>
    <property type="evidence" value="ECO:0007669"/>
    <property type="project" value="InterPro"/>
</dbReference>
<feature type="domain" description="Wax synthase" evidence="9">
    <location>
        <begin position="256"/>
        <end position="339"/>
    </location>
</feature>
<feature type="transmembrane region" description="Helical" evidence="8">
    <location>
        <begin position="334"/>
        <end position="351"/>
    </location>
</feature>
<reference evidence="10 11" key="1">
    <citation type="journal article" date="2019" name="Environ. Microbiol.">
        <title>At the nexus of three kingdoms: the genome of the mycorrhizal fungus Gigaspora margarita provides insights into plant, endobacterial and fungal interactions.</title>
        <authorList>
            <person name="Venice F."/>
            <person name="Ghignone S."/>
            <person name="Salvioli di Fossalunga A."/>
            <person name="Amselem J."/>
            <person name="Novero M."/>
            <person name="Xianan X."/>
            <person name="Sedzielewska Toro K."/>
            <person name="Morin E."/>
            <person name="Lipzen A."/>
            <person name="Grigoriev I.V."/>
            <person name="Henrissat B."/>
            <person name="Martin F.M."/>
            <person name="Bonfante P."/>
        </authorList>
    </citation>
    <scope>NUCLEOTIDE SEQUENCE [LARGE SCALE GENOMIC DNA]</scope>
    <source>
        <strain evidence="10 11">BEG34</strain>
    </source>
</reference>
<dbReference type="Proteomes" id="UP000439903">
    <property type="component" value="Unassembled WGS sequence"/>
</dbReference>
<dbReference type="GO" id="GO:0006629">
    <property type="term" value="P:lipid metabolic process"/>
    <property type="evidence" value="ECO:0007669"/>
    <property type="project" value="InterPro"/>
</dbReference>
<dbReference type="EMBL" id="WTPW01000484">
    <property type="protein sequence ID" value="KAF0507080.1"/>
    <property type="molecule type" value="Genomic_DNA"/>
</dbReference>
<evidence type="ECO:0000256" key="6">
    <source>
        <dbReference type="ARBA" id="ARBA00022989"/>
    </source>
</evidence>
<evidence type="ECO:0000256" key="1">
    <source>
        <dbReference type="ARBA" id="ARBA00004141"/>
    </source>
</evidence>
<evidence type="ECO:0000256" key="7">
    <source>
        <dbReference type="ARBA" id="ARBA00023136"/>
    </source>
</evidence>
<evidence type="ECO:0000313" key="10">
    <source>
        <dbReference type="EMBL" id="KAF0507080.1"/>
    </source>
</evidence>
<comment type="subcellular location">
    <subcellularLocation>
        <location evidence="1">Membrane</location>
        <topology evidence="1">Multi-pass membrane protein</topology>
    </subcellularLocation>
</comment>
<keyword evidence="11" id="KW-1185">Reference proteome</keyword>
<evidence type="ECO:0000256" key="5">
    <source>
        <dbReference type="ARBA" id="ARBA00022692"/>
    </source>
</evidence>
<dbReference type="AlphaFoldDB" id="A0A8H4AKP1"/>
<comment type="pathway">
    <text evidence="2">Secondary metabolite biosynthesis.</text>
</comment>
<feature type="transmembrane region" description="Helical" evidence="8">
    <location>
        <begin position="64"/>
        <end position="85"/>
    </location>
</feature>
<feature type="transmembrane region" description="Helical" evidence="8">
    <location>
        <begin position="14"/>
        <end position="32"/>
    </location>
</feature>
<evidence type="ECO:0000256" key="8">
    <source>
        <dbReference type="SAM" id="Phobius"/>
    </source>
</evidence>
<accession>A0A8H4AKP1</accession>
<evidence type="ECO:0000256" key="4">
    <source>
        <dbReference type="ARBA" id="ARBA00022679"/>
    </source>
</evidence>
<comment type="similarity">
    <text evidence="3">Belongs to the wax synthase family.</text>
</comment>
<keyword evidence="4" id="KW-0808">Transferase</keyword>
<keyword evidence="7 8" id="KW-0472">Membrane</keyword>
<feature type="transmembrane region" description="Helical" evidence="8">
    <location>
        <begin position="39"/>
        <end position="58"/>
    </location>
</feature>
<evidence type="ECO:0000313" key="11">
    <source>
        <dbReference type="Proteomes" id="UP000439903"/>
    </source>
</evidence>
<dbReference type="PANTHER" id="PTHR31595">
    <property type="entry name" value="LONG-CHAIN-ALCOHOL O-FATTY-ACYLTRANSFERASE 3-RELATED"/>
    <property type="match status" value="1"/>
</dbReference>
<feature type="transmembrane region" description="Helical" evidence="8">
    <location>
        <begin position="190"/>
        <end position="220"/>
    </location>
</feature>
<dbReference type="GO" id="GO:0016020">
    <property type="term" value="C:membrane"/>
    <property type="evidence" value="ECO:0007669"/>
    <property type="project" value="UniProtKB-SubCell"/>
</dbReference>
<sequence length="422" mass="49473">MSQTYDFPPTLNPLVYITVFHVPLLAFIFLSLKPITSKNHACILCIIIFVQALIPFLYHGRYESLMNFTIALLATLYTFKMIIWLKKNYQSSIDSKIKIPSFTASLFNWRPNAVKIPDESKCQKYIDSINATDLNIEMINLTIKAIAKFVILDLIAEYLRHNKPEFSERSYGLRVLDYFRTGHPFIEPYTFFYCIIFIILVIIAFSLGWSIDCIIFGIILKPLLSGNVDKNRKREESKSFKTNLKEWLILTIFYTKPLMDKPYFSTGPRDLWSNQWHQIYHQSFQELGYLPIRSYFKHNEPLGQVLGTFSVFLISGLFHDYIAMVAFDHFSLDYTAFFLFHGILLILWEAVEGKLLGRGKDFKDSFEIKVFKMALFLPIVVFILPLFVEPYVKGLYIYSHLDIYTNLGKWIDKILIPRYMNR</sequence>
<comment type="caution">
    <text evidence="10">The sequence shown here is derived from an EMBL/GenBank/DDBJ whole genome shotgun (WGS) entry which is preliminary data.</text>
</comment>
<keyword evidence="6 8" id="KW-1133">Transmembrane helix</keyword>